<feature type="domain" description="Major facilitator superfamily (MFS) profile" evidence="11">
    <location>
        <begin position="97"/>
        <end position="521"/>
    </location>
</feature>
<feature type="transmembrane region" description="Helical" evidence="10">
    <location>
        <begin position="136"/>
        <end position="155"/>
    </location>
</feature>
<evidence type="ECO:0000256" key="5">
    <source>
        <dbReference type="ARBA" id="ARBA00038347"/>
    </source>
</evidence>
<dbReference type="InterPro" id="IPR036259">
    <property type="entry name" value="MFS_trans_sf"/>
</dbReference>
<dbReference type="PANTHER" id="PTHR23502">
    <property type="entry name" value="MAJOR FACILITATOR SUPERFAMILY"/>
    <property type="match status" value="1"/>
</dbReference>
<name>A0A6A6PTS7_9PEZI</name>
<dbReference type="GeneID" id="54478139"/>
<evidence type="ECO:0000256" key="2">
    <source>
        <dbReference type="ARBA" id="ARBA00022692"/>
    </source>
</evidence>
<dbReference type="SUPFAM" id="SSF103473">
    <property type="entry name" value="MFS general substrate transporter"/>
    <property type="match status" value="1"/>
</dbReference>
<dbReference type="InterPro" id="IPR020846">
    <property type="entry name" value="MFS_dom"/>
</dbReference>
<evidence type="ECO:0000256" key="1">
    <source>
        <dbReference type="ARBA" id="ARBA00004141"/>
    </source>
</evidence>
<dbReference type="OrthoDB" id="446368at2759"/>
<dbReference type="Pfam" id="PF07690">
    <property type="entry name" value="MFS_1"/>
    <property type="match status" value="1"/>
</dbReference>
<reference evidence="12" key="1">
    <citation type="journal article" date="2020" name="Stud. Mycol.">
        <title>101 Dothideomycetes genomes: a test case for predicting lifestyles and emergence of pathogens.</title>
        <authorList>
            <person name="Haridas S."/>
            <person name="Albert R."/>
            <person name="Binder M."/>
            <person name="Bloem J."/>
            <person name="Labutti K."/>
            <person name="Salamov A."/>
            <person name="Andreopoulos B."/>
            <person name="Baker S."/>
            <person name="Barry K."/>
            <person name="Bills G."/>
            <person name="Bluhm B."/>
            <person name="Cannon C."/>
            <person name="Castanera R."/>
            <person name="Culley D."/>
            <person name="Daum C."/>
            <person name="Ezra D."/>
            <person name="Gonzalez J."/>
            <person name="Henrissat B."/>
            <person name="Kuo A."/>
            <person name="Liang C."/>
            <person name="Lipzen A."/>
            <person name="Lutzoni F."/>
            <person name="Magnuson J."/>
            <person name="Mondo S."/>
            <person name="Nolan M."/>
            <person name="Ohm R."/>
            <person name="Pangilinan J."/>
            <person name="Park H.-J."/>
            <person name="Ramirez L."/>
            <person name="Alfaro M."/>
            <person name="Sun H."/>
            <person name="Tritt A."/>
            <person name="Yoshinaga Y."/>
            <person name="Zwiers L.-H."/>
            <person name="Turgeon B."/>
            <person name="Goodwin S."/>
            <person name="Spatafora J."/>
            <person name="Crous P."/>
            <person name="Grigoriev I."/>
        </authorList>
    </citation>
    <scope>NUCLEOTIDE SEQUENCE</scope>
    <source>
        <strain evidence="12">CBS 113389</strain>
    </source>
</reference>
<keyword evidence="2 10" id="KW-0812">Transmembrane</keyword>
<evidence type="ECO:0000256" key="6">
    <source>
        <dbReference type="ARBA" id="ARBA00053977"/>
    </source>
</evidence>
<evidence type="ECO:0000259" key="11">
    <source>
        <dbReference type="PROSITE" id="PS50850"/>
    </source>
</evidence>
<dbReference type="PANTHER" id="PTHR23502:SF47">
    <property type="entry name" value="MAJOR FACILITATOR SUPERFAMILY (MFS) PROFILE DOMAIN-CONTAINING PROTEIN-RELATED"/>
    <property type="match status" value="1"/>
</dbReference>
<comment type="subcellular location">
    <subcellularLocation>
        <location evidence="1">Membrane</location>
        <topology evidence="1">Multi-pass membrane protein</topology>
    </subcellularLocation>
</comment>
<evidence type="ECO:0000313" key="13">
    <source>
        <dbReference type="Proteomes" id="UP000799767"/>
    </source>
</evidence>
<dbReference type="AlphaFoldDB" id="A0A6A6PTS7"/>
<feature type="compositionally biased region" description="Gly residues" evidence="9">
    <location>
        <begin position="1"/>
        <end position="11"/>
    </location>
</feature>
<dbReference type="Gene3D" id="1.20.1250.20">
    <property type="entry name" value="MFS general substrate transporter like domains"/>
    <property type="match status" value="1"/>
</dbReference>
<feature type="transmembrane region" description="Helical" evidence="10">
    <location>
        <begin position="99"/>
        <end position="116"/>
    </location>
</feature>
<evidence type="ECO:0000256" key="9">
    <source>
        <dbReference type="SAM" id="MobiDB-lite"/>
    </source>
</evidence>
<feature type="compositionally biased region" description="Polar residues" evidence="9">
    <location>
        <begin position="29"/>
        <end position="42"/>
    </location>
</feature>
<evidence type="ECO:0000256" key="3">
    <source>
        <dbReference type="ARBA" id="ARBA00022989"/>
    </source>
</evidence>
<feature type="transmembrane region" description="Helical" evidence="10">
    <location>
        <begin position="404"/>
        <end position="423"/>
    </location>
</feature>
<feature type="transmembrane region" description="Helical" evidence="10">
    <location>
        <begin position="462"/>
        <end position="485"/>
    </location>
</feature>
<evidence type="ECO:0000256" key="10">
    <source>
        <dbReference type="SAM" id="Phobius"/>
    </source>
</evidence>
<dbReference type="GO" id="GO:0022857">
    <property type="term" value="F:transmembrane transporter activity"/>
    <property type="evidence" value="ECO:0007669"/>
    <property type="project" value="InterPro"/>
</dbReference>
<dbReference type="CDD" id="cd17323">
    <property type="entry name" value="MFS_Tpo1_MDR_like"/>
    <property type="match status" value="1"/>
</dbReference>
<dbReference type="FunFam" id="1.20.1250.20:FF:000011">
    <property type="entry name" value="MFS multidrug transporter, putative"/>
    <property type="match status" value="1"/>
</dbReference>
<keyword evidence="4 10" id="KW-0472">Membrane</keyword>
<feature type="transmembrane region" description="Helical" evidence="10">
    <location>
        <begin position="254"/>
        <end position="280"/>
    </location>
</feature>
<evidence type="ECO:0000256" key="4">
    <source>
        <dbReference type="ARBA" id="ARBA00023136"/>
    </source>
</evidence>
<feature type="transmembrane region" description="Helical" evidence="10">
    <location>
        <begin position="225"/>
        <end position="248"/>
    </location>
</feature>
<dbReference type="GO" id="GO:0005886">
    <property type="term" value="C:plasma membrane"/>
    <property type="evidence" value="ECO:0007669"/>
    <property type="project" value="TreeGrafter"/>
</dbReference>
<evidence type="ECO:0000256" key="8">
    <source>
        <dbReference type="ARBA" id="ARBA00077167"/>
    </source>
</evidence>
<sequence>MKNGETSGGNMGDLEKGLDAKDEDVADVTSDSSKMSPTSTRASLDAQKTAHPNTVNTLEAPERTEKAPSSHANPQSVIVDWDGPDDPDFPQNMTRRQKFTITLSAAMLTLAVTFSSSVFSGANEQVAKRFGVDEEITILGTSLYIVGFGIGPPLSELYGRKLPLFAGVLGFTIFQIPVAVASNLQTVFVGRFFQGLFGSSPTGVTGGILADIWDPRERGFAMPSFAGTLYAGPICGPIVGAYVASTIGWRWTQWITLIMGCVFLVIAWIFVPETCAPIILTQRAKRLRHETGNWALHSKHEETQVNLKDIANRYLLRPSKMLFLEPILLFVTLYQSFVYGLIYLLFEAYPISFIDDRHYSSGKGSLPFLAVLVGVLIGCILLATTTRTRLAPDPEAGRPIETRLLTMILASVVLPIGLFWFAWTSFPSISPWPQILSGIPIGFSVIIVTLQGFNYTIDVYTIYANSAIAATTFTRSLFGAGFPLFADYMFRGLGVQWATSVLGFIALIMIPVPVLFYKYGARIRRWSKYIKTSD</sequence>
<feature type="transmembrane region" description="Helical" evidence="10">
    <location>
        <begin position="162"/>
        <end position="180"/>
    </location>
</feature>
<evidence type="ECO:0000256" key="7">
    <source>
        <dbReference type="ARBA" id="ARBA00069139"/>
    </source>
</evidence>
<evidence type="ECO:0000313" key="12">
    <source>
        <dbReference type="EMBL" id="KAF2483392.1"/>
    </source>
</evidence>
<accession>A0A6A6PTS7</accession>
<feature type="transmembrane region" description="Helical" evidence="10">
    <location>
        <begin position="366"/>
        <end position="383"/>
    </location>
</feature>
<feature type="transmembrane region" description="Helical" evidence="10">
    <location>
        <begin position="322"/>
        <end position="346"/>
    </location>
</feature>
<feature type="transmembrane region" description="Helical" evidence="10">
    <location>
        <begin position="497"/>
        <end position="517"/>
    </location>
</feature>
<keyword evidence="13" id="KW-1185">Reference proteome</keyword>
<gene>
    <name evidence="12" type="ORF">BDY17DRAFT_324133</name>
</gene>
<feature type="transmembrane region" description="Helical" evidence="10">
    <location>
        <begin position="435"/>
        <end position="455"/>
    </location>
</feature>
<dbReference type="InterPro" id="IPR011701">
    <property type="entry name" value="MFS"/>
</dbReference>
<organism evidence="12 13">
    <name type="scientific">Neohortaea acidophila</name>
    <dbReference type="NCBI Taxonomy" id="245834"/>
    <lineage>
        <taxon>Eukaryota</taxon>
        <taxon>Fungi</taxon>
        <taxon>Dikarya</taxon>
        <taxon>Ascomycota</taxon>
        <taxon>Pezizomycotina</taxon>
        <taxon>Dothideomycetes</taxon>
        <taxon>Dothideomycetidae</taxon>
        <taxon>Mycosphaerellales</taxon>
        <taxon>Teratosphaeriaceae</taxon>
        <taxon>Neohortaea</taxon>
    </lineage>
</organism>
<proteinExistence type="inferred from homology"/>
<dbReference type="EMBL" id="MU001635">
    <property type="protein sequence ID" value="KAF2483392.1"/>
    <property type="molecule type" value="Genomic_DNA"/>
</dbReference>
<protein>
    <recommendedName>
        <fullName evidence="7">Cercosporin MFS transporter CTB4</fullName>
    </recommendedName>
    <alternativeName>
        <fullName evidence="8">Cercosporin toxin biosynthesis cluster protein 4</fullName>
    </alternativeName>
</protein>
<comment type="similarity">
    <text evidence="5">Belongs to the major facilitator superfamily. CAR1 family.</text>
</comment>
<dbReference type="Proteomes" id="UP000799767">
    <property type="component" value="Unassembled WGS sequence"/>
</dbReference>
<comment type="function">
    <text evidence="6">MFS transporter; part of the gene cluster that mediates the biosynthesis of cercosporin, a light-activated, non-host-selective toxin. The perylenequinone chromophore of cercosporin absorbs light energy to attain an electronically-activated triplet state and produces active oxygen species such as the hydroxyl radical, superoxide, hydrogen peroxide or singlet oxygen upon reaction with oxygen molecules. These reactive oxygen species cause damage to various cellular components including lipids, proteins and nucleic acids. Responsible for secretion and accumulation of cercosporin, but does not play any roles in self-protection against the toxicity of cercosporin.</text>
</comment>
<feature type="transmembrane region" description="Helical" evidence="10">
    <location>
        <begin position="192"/>
        <end position="213"/>
    </location>
</feature>
<keyword evidence="3 10" id="KW-1133">Transmembrane helix</keyword>
<dbReference type="PROSITE" id="PS50850">
    <property type="entry name" value="MFS"/>
    <property type="match status" value="1"/>
</dbReference>
<feature type="region of interest" description="Disordered" evidence="9">
    <location>
        <begin position="1"/>
        <end position="78"/>
    </location>
</feature>
<dbReference type="RefSeq" id="XP_033589962.1">
    <property type="nucleotide sequence ID" value="XM_033737137.1"/>
</dbReference>